<sequence length="254" mass="28000">MARPPLPAHDLAAHRAWVASAAEAPFHRPVEPPLLVHPKPKKAPAPERPRDLVDMMEAPAAPADERPWYVRQRMPFDEMMRAHFGGLISPPSELAQKRARLKRERSEAAIAARAAAQAPEEEDEDAEADEVEAPPPPAPELAPPATEPDPYLAGLGLSMLQGLREPRCPEADAALDALDARRPPGFPTATRMLSLRSGEAEANVVLLLATGEEARVTVRWRAVDPAYEWRVMGQLPRTRYCWAADTGEWIPLRL</sequence>
<protein>
    <submittedName>
        <fullName evidence="2">Uncharacterized protein</fullName>
    </submittedName>
</protein>
<feature type="region of interest" description="Disordered" evidence="1">
    <location>
        <begin position="30"/>
        <end position="52"/>
    </location>
</feature>
<gene>
    <name evidence="2" type="ORF">MPPM_2049</name>
</gene>
<accession>A0A160PDR6</accession>
<organism evidence="2 3">
    <name type="scientific">Methylorubrum populi</name>
    <dbReference type="NCBI Taxonomy" id="223967"/>
    <lineage>
        <taxon>Bacteria</taxon>
        <taxon>Pseudomonadati</taxon>
        <taxon>Pseudomonadota</taxon>
        <taxon>Alphaproteobacteria</taxon>
        <taxon>Hyphomicrobiales</taxon>
        <taxon>Methylobacteriaceae</taxon>
        <taxon>Methylorubrum</taxon>
    </lineage>
</organism>
<evidence type="ECO:0000256" key="1">
    <source>
        <dbReference type="SAM" id="MobiDB-lite"/>
    </source>
</evidence>
<name>A0A160PDR6_9HYPH</name>
<feature type="compositionally biased region" description="Acidic residues" evidence="1">
    <location>
        <begin position="119"/>
        <end position="132"/>
    </location>
</feature>
<proteinExistence type="predicted"/>
<feature type="compositionally biased region" description="Low complexity" evidence="1">
    <location>
        <begin position="108"/>
        <end position="118"/>
    </location>
</feature>
<reference evidence="2 3" key="1">
    <citation type="journal article" date="2016" name="Genome Announc.">
        <title>Complete Genome Sequence of Methylobacterium populi P-1M, Isolated from Pink-Pigmented Household Biofilm.</title>
        <authorList>
            <person name="Morohoshi T."/>
            <person name="Ikeda T."/>
        </authorList>
    </citation>
    <scope>NUCLEOTIDE SEQUENCE [LARGE SCALE GENOMIC DNA]</scope>
    <source>
        <strain evidence="2 3">P-1M</strain>
    </source>
</reference>
<feature type="compositionally biased region" description="Pro residues" evidence="1">
    <location>
        <begin position="133"/>
        <end position="147"/>
    </location>
</feature>
<dbReference type="Proteomes" id="UP000218288">
    <property type="component" value="Chromosome"/>
</dbReference>
<evidence type="ECO:0000313" key="3">
    <source>
        <dbReference type="Proteomes" id="UP000218288"/>
    </source>
</evidence>
<dbReference type="RefSeq" id="WP_197705071.1">
    <property type="nucleotide sequence ID" value="NZ_AP014809.1"/>
</dbReference>
<feature type="region of interest" description="Disordered" evidence="1">
    <location>
        <begin position="95"/>
        <end position="153"/>
    </location>
</feature>
<dbReference type="EMBL" id="AP014809">
    <property type="protein sequence ID" value="BAU90654.1"/>
    <property type="molecule type" value="Genomic_DNA"/>
</dbReference>
<dbReference type="AlphaFoldDB" id="A0A160PDR6"/>
<evidence type="ECO:0000313" key="2">
    <source>
        <dbReference type="EMBL" id="BAU90654.1"/>
    </source>
</evidence>